<reference evidence="1" key="1">
    <citation type="journal article" date="2014" name="Nat. Commun.">
        <title>The rainbow trout genome provides novel insights into evolution after whole-genome duplication in vertebrates.</title>
        <authorList>
            <person name="Berthelot C."/>
            <person name="Brunet F."/>
            <person name="Chalopin D."/>
            <person name="Juanchich A."/>
            <person name="Bernard M."/>
            <person name="Noel B."/>
            <person name="Bento P."/>
            <person name="Da Silva C."/>
            <person name="Labadie K."/>
            <person name="Alberti A."/>
            <person name="Aury J.M."/>
            <person name="Louis A."/>
            <person name="Dehais P."/>
            <person name="Bardou P."/>
            <person name="Montfort J."/>
            <person name="Klopp C."/>
            <person name="Cabau C."/>
            <person name="Gaspin C."/>
            <person name="Thorgaard G.H."/>
            <person name="Boussaha M."/>
            <person name="Quillet E."/>
            <person name="Guyomard R."/>
            <person name="Galiana D."/>
            <person name="Bobe J."/>
            <person name="Volff J.N."/>
            <person name="Genet C."/>
            <person name="Wincker P."/>
            <person name="Jaillon O."/>
            <person name="Roest Crollius H."/>
            <person name="Guiguen Y."/>
        </authorList>
    </citation>
    <scope>NUCLEOTIDE SEQUENCE [LARGE SCALE GENOMIC DNA]</scope>
</reference>
<name>A0A060Y6H2_ONCMY</name>
<dbReference type="PANTHER" id="PTHR45913">
    <property type="entry name" value="EPM2A-INTERACTING PROTEIN 1"/>
    <property type="match status" value="1"/>
</dbReference>
<evidence type="ECO:0000313" key="2">
    <source>
        <dbReference type="Proteomes" id="UP000193380"/>
    </source>
</evidence>
<protein>
    <submittedName>
        <fullName evidence="1">Uncharacterized protein</fullName>
    </submittedName>
</protein>
<proteinExistence type="predicted"/>
<organism evidence="1 2">
    <name type="scientific">Oncorhynchus mykiss</name>
    <name type="common">Rainbow trout</name>
    <name type="synonym">Salmo gairdneri</name>
    <dbReference type="NCBI Taxonomy" id="8022"/>
    <lineage>
        <taxon>Eukaryota</taxon>
        <taxon>Metazoa</taxon>
        <taxon>Chordata</taxon>
        <taxon>Craniata</taxon>
        <taxon>Vertebrata</taxon>
        <taxon>Euteleostomi</taxon>
        <taxon>Actinopterygii</taxon>
        <taxon>Neopterygii</taxon>
        <taxon>Teleostei</taxon>
        <taxon>Protacanthopterygii</taxon>
        <taxon>Salmoniformes</taxon>
        <taxon>Salmonidae</taxon>
        <taxon>Salmoninae</taxon>
        <taxon>Oncorhynchus</taxon>
    </lineage>
</organism>
<reference evidence="1" key="2">
    <citation type="submission" date="2014-03" db="EMBL/GenBank/DDBJ databases">
        <authorList>
            <person name="Genoscope - CEA"/>
        </authorList>
    </citation>
    <scope>NUCLEOTIDE SEQUENCE</scope>
</reference>
<gene>
    <name evidence="1" type="ORF">GSONMT00008667001</name>
</gene>
<dbReference type="EMBL" id="FR906535">
    <property type="protein sequence ID" value="CDQ84730.1"/>
    <property type="molecule type" value="Genomic_DNA"/>
</dbReference>
<dbReference type="PaxDb" id="8022-A0A060Y6H2"/>
<accession>A0A060Y6H2</accession>
<evidence type="ECO:0000313" key="1">
    <source>
        <dbReference type="EMBL" id="CDQ84730.1"/>
    </source>
</evidence>
<dbReference type="AlphaFoldDB" id="A0A060Y6H2"/>
<dbReference type="PANTHER" id="PTHR45913:SF19">
    <property type="entry name" value="LOW QUALITY PROTEIN: ZINC FINGER BED DOMAIN-CONTAINING PROTEIN 5-LIKE"/>
    <property type="match status" value="1"/>
</dbReference>
<sequence>MPFATRYLCESGFPGLTSMKTKYRHRLCVENYLRLRLSPIQPNIAELCAPFQAHPSH</sequence>
<dbReference type="Proteomes" id="UP000193380">
    <property type="component" value="Unassembled WGS sequence"/>
</dbReference>
<dbReference type="STRING" id="8022.A0A060Y6H2"/>